<evidence type="ECO:0000259" key="5">
    <source>
        <dbReference type="PROSITE" id="PS50931"/>
    </source>
</evidence>
<gene>
    <name evidence="6" type="ORF">BCF38_11378</name>
    <name evidence="7" type="ORF">SAMN05421539_11378</name>
</gene>
<evidence type="ECO:0000256" key="1">
    <source>
        <dbReference type="ARBA" id="ARBA00009437"/>
    </source>
</evidence>
<organism evidence="7 9">
    <name type="scientific">Jannaschia seohaensis</name>
    <dbReference type="NCBI Taxonomy" id="475081"/>
    <lineage>
        <taxon>Bacteria</taxon>
        <taxon>Pseudomonadati</taxon>
        <taxon>Pseudomonadota</taxon>
        <taxon>Alphaproteobacteria</taxon>
        <taxon>Rhodobacterales</taxon>
        <taxon>Roseobacteraceae</taxon>
        <taxon>Jannaschia</taxon>
    </lineage>
</organism>
<evidence type="ECO:0000256" key="3">
    <source>
        <dbReference type="ARBA" id="ARBA00023125"/>
    </source>
</evidence>
<dbReference type="InterPro" id="IPR058163">
    <property type="entry name" value="LysR-type_TF_proteobact-type"/>
</dbReference>
<evidence type="ECO:0000313" key="7">
    <source>
        <dbReference type="EMBL" id="SSA50360.1"/>
    </source>
</evidence>
<dbReference type="PRINTS" id="PR00039">
    <property type="entry name" value="HTHLYSR"/>
</dbReference>
<keyword evidence="8" id="KW-1185">Reference proteome</keyword>
<keyword evidence="2" id="KW-0805">Transcription regulation</keyword>
<reference evidence="6 8" key="2">
    <citation type="submission" date="2018-03" db="EMBL/GenBank/DDBJ databases">
        <title>Genomic Encyclopedia of Archaeal and Bacterial Type Strains, Phase II (KMG-II): from individual species to whole genera.</title>
        <authorList>
            <person name="Goeker M."/>
        </authorList>
    </citation>
    <scope>NUCLEOTIDE SEQUENCE [LARGE SCALE GENOMIC DNA]</scope>
    <source>
        <strain evidence="6 8">DSM 25227</strain>
    </source>
</reference>
<sequence>MWIDQNSFFDIHFCMDKALRSLDWTHLKTFFAVAEAGSLTGAARRLGQSQPTVGRHIKAMEAALGVDLFVRDLTGLSLSEAGMTLLEPAREMAVAAARLEQLANGEDGLPSGTVRITASVVVSNYLLPPVIAKIRRREPNIDVELYPTDTVENLVFREADIAIRMYRPTQLDIVTKHVADQPLALYASRALLDDYGQPGSVEDLKTMPFVGFDKSDSIIRAMRNLGLQVGRSFFSVRCDDQAVYWQLVCAGCGVGAMQQCIGDREPSVTQLDFQPGLPSIPMWLAAPDALRRSARIKRIWDLLALELAGSNAQGALGRPET</sequence>
<keyword evidence="3 7" id="KW-0238">DNA-binding</keyword>
<proteinExistence type="inferred from homology"/>
<keyword evidence="4" id="KW-0804">Transcription</keyword>
<dbReference type="Proteomes" id="UP000245839">
    <property type="component" value="Unassembled WGS sequence"/>
</dbReference>
<dbReference type="Gene3D" id="3.40.190.290">
    <property type="match status" value="1"/>
</dbReference>
<dbReference type="Proteomes" id="UP000251571">
    <property type="component" value="Unassembled WGS sequence"/>
</dbReference>
<comment type="similarity">
    <text evidence="1">Belongs to the LysR transcriptional regulatory family.</text>
</comment>
<dbReference type="GO" id="GO:0043565">
    <property type="term" value="F:sequence-specific DNA binding"/>
    <property type="evidence" value="ECO:0007669"/>
    <property type="project" value="TreeGrafter"/>
</dbReference>
<dbReference type="InterPro" id="IPR036388">
    <property type="entry name" value="WH-like_DNA-bd_sf"/>
</dbReference>
<evidence type="ECO:0000313" key="9">
    <source>
        <dbReference type="Proteomes" id="UP000251571"/>
    </source>
</evidence>
<dbReference type="PANTHER" id="PTHR30537">
    <property type="entry name" value="HTH-TYPE TRANSCRIPTIONAL REGULATOR"/>
    <property type="match status" value="1"/>
</dbReference>
<dbReference type="PANTHER" id="PTHR30537:SF3">
    <property type="entry name" value="TRANSCRIPTIONAL REGULATORY PROTEIN"/>
    <property type="match status" value="1"/>
</dbReference>
<evidence type="ECO:0000313" key="6">
    <source>
        <dbReference type="EMBL" id="PWJ13847.1"/>
    </source>
</evidence>
<dbReference type="PROSITE" id="PS50931">
    <property type="entry name" value="HTH_LYSR"/>
    <property type="match status" value="1"/>
</dbReference>
<dbReference type="Gene3D" id="1.10.10.10">
    <property type="entry name" value="Winged helix-like DNA-binding domain superfamily/Winged helix DNA-binding domain"/>
    <property type="match status" value="1"/>
</dbReference>
<protein>
    <submittedName>
        <fullName evidence="6">DNA-binding transcriptional LysR family regulator</fullName>
    </submittedName>
    <submittedName>
        <fullName evidence="7">DNA-binding transcriptional regulator, LysR family</fullName>
    </submittedName>
</protein>
<feature type="domain" description="HTH lysR-type" evidence="5">
    <location>
        <begin position="22"/>
        <end position="79"/>
    </location>
</feature>
<dbReference type="AlphaFoldDB" id="A0A2Y9B1H8"/>
<dbReference type="SUPFAM" id="SSF53850">
    <property type="entry name" value="Periplasmic binding protein-like II"/>
    <property type="match status" value="1"/>
</dbReference>
<dbReference type="EMBL" id="UETC01000013">
    <property type="protein sequence ID" value="SSA50360.1"/>
    <property type="molecule type" value="Genomic_DNA"/>
</dbReference>
<evidence type="ECO:0000256" key="4">
    <source>
        <dbReference type="ARBA" id="ARBA00023163"/>
    </source>
</evidence>
<accession>A0A2Y9B1H8</accession>
<dbReference type="EMBL" id="QGDJ01000013">
    <property type="protein sequence ID" value="PWJ13847.1"/>
    <property type="molecule type" value="Genomic_DNA"/>
</dbReference>
<dbReference type="InterPro" id="IPR036390">
    <property type="entry name" value="WH_DNA-bd_sf"/>
</dbReference>
<name>A0A2Y9B1H8_9RHOB</name>
<dbReference type="InterPro" id="IPR005119">
    <property type="entry name" value="LysR_subst-bd"/>
</dbReference>
<dbReference type="GO" id="GO:0006351">
    <property type="term" value="P:DNA-templated transcription"/>
    <property type="evidence" value="ECO:0007669"/>
    <property type="project" value="TreeGrafter"/>
</dbReference>
<dbReference type="Pfam" id="PF03466">
    <property type="entry name" value="LysR_substrate"/>
    <property type="match status" value="1"/>
</dbReference>
<reference evidence="7 9" key="1">
    <citation type="submission" date="2016-10" db="EMBL/GenBank/DDBJ databases">
        <authorList>
            <person name="Cai Z."/>
        </authorList>
    </citation>
    <scope>NUCLEOTIDE SEQUENCE [LARGE SCALE GENOMIC DNA]</scope>
    <source>
        <strain evidence="7 9">DSM 25227</strain>
    </source>
</reference>
<evidence type="ECO:0000256" key="2">
    <source>
        <dbReference type="ARBA" id="ARBA00023015"/>
    </source>
</evidence>
<dbReference type="Pfam" id="PF00126">
    <property type="entry name" value="HTH_1"/>
    <property type="match status" value="1"/>
</dbReference>
<dbReference type="SUPFAM" id="SSF46785">
    <property type="entry name" value="Winged helix' DNA-binding domain"/>
    <property type="match status" value="1"/>
</dbReference>
<dbReference type="InterPro" id="IPR000847">
    <property type="entry name" value="LysR_HTH_N"/>
</dbReference>
<evidence type="ECO:0000313" key="8">
    <source>
        <dbReference type="Proteomes" id="UP000245839"/>
    </source>
</evidence>
<dbReference type="CDD" id="cd05466">
    <property type="entry name" value="PBP2_LTTR_substrate"/>
    <property type="match status" value="1"/>
</dbReference>
<dbReference type="GO" id="GO:0003700">
    <property type="term" value="F:DNA-binding transcription factor activity"/>
    <property type="evidence" value="ECO:0007669"/>
    <property type="project" value="InterPro"/>
</dbReference>